<keyword evidence="2" id="KW-1185">Reference proteome</keyword>
<sequence length="116" mass="13839">MASPKNHQYLSIYIIDSDVFLKLLHLRVSLKINSQKRQLFNDIVLISEKQHYYLLQFRLDIKLSCTYYLNTKHKTKWCYIYNSQENGQIQSESQQIQEIINQLTVEAQNNKMVLAK</sequence>
<reference evidence="1" key="1">
    <citation type="submission" date="2021-01" db="EMBL/GenBank/DDBJ databases">
        <authorList>
            <consortium name="Genoscope - CEA"/>
            <person name="William W."/>
        </authorList>
    </citation>
    <scope>NUCLEOTIDE SEQUENCE</scope>
</reference>
<comment type="caution">
    <text evidence="1">The sequence shown here is derived from an EMBL/GenBank/DDBJ whole genome shotgun (WGS) entry which is preliminary data.</text>
</comment>
<dbReference type="Proteomes" id="UP000683925">
    <property type="component" value="Unassembled WGS sequence"/>
</dbReference>
<organism evidence="1 2">
    <name type="scientific">Paramecium octaurelia</name>
    <dbReference type="NCBI Taxonomy" id="43137"/>
    <lineage>
        <taxon>Eukaryota</taxon>
        <taxon>Sar</taxon>
        <taxon>Alveolata</taxon>
        <taxon>Ciliophora</taxon>
        <taxon>Intramacronucleata</taxon>
        <taxon>Oligohymenophorea</taxon>
        <taxon>Peniculida</taxon>
        <taxon>Parameciidae</taxon>
        <taxon>Paramecium</taxon>
    </lineage>
</organism>
<accession>A0A8S1TZS3</accession>
<gene>
    <name evidence="1" type="ORF">POCTA_138.1.T0360255</name>
</gene>
<dbReference type="AlphaFoldDB" id="A0A8S1TZS3"/>
<evidence type="ECO:0000313" key="2">
    <source>
        <dbReference type="Proteomes" id="UP000683925"/>
    </source>
</evidence>
<proteinExistence type="predicted"/>
<dbReference type="EMBL" id="CAJJDP010000036">
    <property type="protein sequence ID" value="CAD8159191.1"/>
    <property type="molecule type" value="Genomic_DNA"/>
</dbReference>
<name>A0A8S1TZS3_PAROT</name>
<protein>
    <submittedName>
        <fullName evidence="1">Uncharacterized protein</fullName>
    </submittedName>
</protein>
<evidence type="ECO:0000313" key="1">
    <source>
        <dbReference type="EMBL" id="CAD8159191.1"/>
    </source>
</evidence>